<reference evidence="2 3" key="1">
    <citation type="journal article" date="2013" name="Genome Announc.">
        <title>High-Quality Draft Genome Sequence of Vagococcus lutrae Strain LBD1, Isolated from the Largemouth Bass Micropterus salmoides.</title>
        <authorList>
            <person name="Lebreton F."/>
            <person name="Valentino M.D."/>
            <person name="Duncan L.B."/>
            <person name="Zeng Q."/>
            <person name="Manson McGuire A."/>
            <person name="Earl A.M."/>
            <person name="Gilmore M.S."/>
        </authorList>
    </citation>
    <scope>NUCLEOTIDE SEQUENCE [LARGE SCALE GENOMIC DNA]</scope>
    <source>
        <strain evidence="2 3">LBD1</strain>
    </source>
</reference>
<name>V6QE34_9ENTE</name>
<gene>
    <name evidence="2" type="ORF">T233_00119</name>
</gene>
<evidence type="ECO:0000256" key="1">
    <source>
        <dbReference type="SAM" id="MobiDB-lite"/>
    </source>
</evidence>
<dbReference type="EMBL" id="AYSH01000001">
    <property type="protein sequence ID" value="EST90848.1"/>
    <property type="molecule type" value="Genomic_DNA"/>
</dbReference>
<proteinExistence type="predicted"/>
<dbReference type="RefSeq" id="WP_023605476.1">
    <property type="nucleotide sequence ID" value="NZ_AYSH01000001.1"/>
</dbReference>
<dbReference type="Proteomes" id="UP000018126">
    <property type="component" value="Unassembled WGS sequence"/>
</dbReference>
<evidence type="ECO:0000313" key="2">
    <source>
        <dbReference type="EMBL" id="EST90848.1"/>
    </source>
</evidence>
<accession>V6QE34</accession>
<organism evidence="2 3">
    <name type="scientific">Vagococcus lutrae LBD1</name>
    <dbReference type="NCBI Taxonomy" id="1408226"/>
    <lineage>
        <taxon>Bacteria</taxon>
        <taxon>Bacillati</taxon>
        <taxon>Bacillota</taxon>
        <taxon>Bacilli</taxon>
        <taxon>Lactobacillales</taxon>
        <taxon>Enterococcaceae</taxon>
        <taxon>Vagococcus</taxon>
    </lineage>
</organism>
<feature type="region of interest" description="Disordered" evidence="1">
    <location>
        <begin position="38"/>
        <end position="69"/>
    </location>
</feature>
<evidence type="ECO:0000313" key="3">
    <source>
        <dbReference type="Proteomes" id="UP000018126"/>
    </source>
</evidence>
<feature type="compositionally biased region" description="Polar residues" evidence="1">
    <location>
        <begin position="55"/>
        <end position="69"/>
    </location>
</feature>
<comment type="caution">
    <text evidence="2">The sequence shown here is derived from an EMBL/GenBank/DDBJ whole genome shotgun (WGS) entry which is preliminary data.</text>
</comment>
<dbReference type="STRING" id="1408226.T233_00119"/>
<sequence>MANRMKVIFSLFLITLYFQSTLKIVFINNDLKIETTKTSESNVVESDIEADTNEAQENNNTKNIPTIQSENTLGTVEKISEESVSPALKNPKTDAYHMTSFWLSDMQEQRVRIL</sequence>
<dbReference type="AlphaFoldDB" id="V6QE34"/>
<keyword evidence="3" id="KW-1185">Reference proteome</keyword>
<protein>
    <submittedName>
        <fullName evidence="2">Uncharacterized protein</fullName>
    </submittedName>
</protein>